<evidence type="ECO:0000256" key="1">
    <source>
        <dbReference type="ARBA" id="ARBA00004613"/>
    </source>
</evidence>
<dbReference type="PROSITE" id="PS50092">
    <property type="entry name" value="TSP1"/>
    <property type="match status" value="2"/>
</dbReference>
<keyword evidence="2" id="KW-0964">Secreted</keyword>
<reference evidence="4 5" key="1">
    <citation type="submission" date="2022-05" db="EMBL/GenBank/DDBJ databases">
        <authorList>
            <consortium name="Genoscope - CEA"/>
            <person name="William W."/>
        </authorList>
    </citation>
    <scope>NUCLEOTIDE SEQUENCE [LARGE SCALE GENOMIC DNA]</scope>
</reference>
<accession>A0ABN8LVP4</accession>
<dbReference type="Proteomes" id="UP001159427">
    <property type="component" value="Unassembled WGS sequence"/>
</dbReference>
<feature type="domain" description="ADAMTS/ADAMTS-like Spacer 1" evidence="3">
    <location>
        <begin position="131"/>
        <end position="230"/>
    </location>
</feature>
<evidence type="ECO:0000259" key="3">
    <source>
        <dbReference type="Pfam" id="PF05986"/>
    </source>
</evidence>
<dbReference type="PANTHER" id="PTHR13723:SF281">
    <property type="entry name" value="PAPILIN"/>
    <property type="match status" value="1"/>
</dbReference>
<dbReference type="Gene3D" id="2.20.100.10">
    <property type="entry name" value="Thrombospondin type-1 (TSP1) repeat"/>
    <property type="match status" value="2"/>
</dbReference>
<dbReference type="InterPro" id="IPR010294">
    <property type="entry name" value="ADAMTS_spacer1"/>
</dbReference>
<comment type="caution">
    <text evidence="4">The sequence shown here is derived from an EMBL/GenBank/DDBJ whole genome shotgun (WGS) entry which is preliminary data.</text>
</comment>
<proteinExistence type="predicted"/>
<dbReference type="Pfam" id="PF05986">
    <property type="entry name" value="ADAMTS_spacer1"/>
    <property type="match status" value="1"/>
</dbReference>
<dbReference type="Gene3D" id="2.60.120.830">
    <property type="match status" value="1"/>
</dbReference>
<organism evidence="4 5">
    <name type="scientific">Porites evermanni</name>
    <dbReference type="NCBI Taxonomy" id="104178"/>
    <lineage>
        <taxon>Eukaryota</taxon>
        <taxon>Metazoa</taxon>
        <taxon>Cnidaria</taxon>
        <taxon>Anthozoa</taxon>
        <taxon>Hexacorallia</taxon>
        <taxon>Scleractinia</taxon>
        <taxon>Fungiina</taxon>
        <taxon>Poritidae</taxon>
        <taxon>Porites</taxon>
    </lineage>
</organism>
<dbReference type="InterPro" id="IPR036383">
    <property type="entry name" value="TSP1_rpt_sf"/>
</dbReference>
<dbReference type="SMART" id="SM00209">
    <property type="entry name" value="TSP1"/>
    <property type="match status" value="2"/>
</dbReference>
<protein>
    <recommendedName>
        <fullName evidence="3">ADAMTS/ADAMTS-like Spacer 1 domain-containing protein</fullName>
    </recommendedName>
</protein>
<name>A0ABN8LVP4_9CNID</name>
<dbReference type="InterPro" id="IPR050439">
    <property type="entry name" value="ADAMTS_ADAMTS-like"/>
</dbReference>
<dbReference type="SUPFAM" id="SSF82895">
    <property type="entry name" value="TSP-1 type 1 repeat"/>
    <property type="match status" value="2"/>
</dbReference>
<dbReference type="EMBL" id="CALNXI010000172">
    <property type="protein sequence ID" value="CAH3021188.1"/>
    <property type="molecule type" value="Genomic_DNA"/>
</dbReference>
<gene>
    <name evidence="4" type="ORF">PEVE_00010275</name>
</gene>
<evidence type="ECO:0000313" key="4">
    <source>
        <dbReference type="EMBL" id="CAH3021188.1"/>
    </source>
</evidence>
<dbReference type="PANTHER" id="PTHR13723">
    <property type="entry name" value="ADAMTS A DISINTEGRIN AND METALLOPROTEASE WITH THROMBOSPONDIN MOTIFS PROTEASE"/>
    <property type="match status" value="1"/>
</dbReference>
<feature type="non-terminal residue" evidence="4">
    <location>
        <position position="365"/>
    </location>
</feature>
<sequence>MSYTYPSRVGHVLPEAQVFVICSVEFITIEIYSSMVTKQNGCHMFEVTISACCSATLKEDNYFIILEKQRMGLSAPKNLAAYVYVGNPVGCDNVLESGVYPDKCRVCGGNSTTCEPVRGRIERSPNHFEKMSGYAEVMVIPKGSTSVFLSDETWNYLAIKRKNGDYVFNGDRIASWSGLYKIGDVDVQYTKFSNNIKETIQIPGPTEEDIYVMCLLITGKLNISFEYWIPIKHTKVLQGNQDISKTYLQGNRLDLLIEWGRWTACSATCGGGIKVRARKRGNGDVSSFLGGETDVQRCGDMPCDEMMSEWSEWGPWDDCSASCGGGARMRFRYCKTPNQSTDRSSCLGDRYAVELCNAQECPTEG</sequence>
<dbReference type="InterPro" id="IPR000884">
    <property type="entry name" value="TSP1_rpt"/>
</dbReference>
<evidence type="ECO:0000313" key="5">
    <source>
        <dbReference type="Proteomes" id="UP001159427"/>
    </source>
</evidence>
<evidence type="ECO:0000256" key="2">
    <source>
        <dbReference type="ARBA" id="ARBA00022525"/>
    </source>
</evidence>
<comment type="subcellular location">
    <subcellularLocation>
        <location evidence="1">Secreted</location>
    </subcellularLocation>
</comment>
<keyword evidence="5" id="KW-1185">Reference proteome</keyword>
<dbReference type="Pfam" id="PF00090">
    <property type="entry name" value="TSP_1"/>
    <property type="match status" value="2"/>
</dbReference>